<evidence type="ECO:0000313" key="2">
    <source>
        <dbReference type="Proteomes" id="UP000198688"/>
    </source>
</evidence>
<organism evidence="1 2">
    <name type="scientific">Actinoplanes derwentensis</name>
    <dbReference type="NCBI Taxonomy" id="113562"/>
    <lineage>
        <taxon>Bacteria</taxon>
        <taxon>Bacillati</taxon>
        <taxon>Actinomycetota</taxon>
        <taxon>Actinomycetes</taxon>
        <taxon>Micromonosporales</taxon>
        <taxon>Micromonosporaceae</taxon>
        <taxon>Actinoplanes</taxon>
    </lineage>
</organism>
<dbReference type="Proteomes" id="UP000198688">
    <property type="component" value="Chromosome I"/>
</dbReference>
<proteinExistence type="predicted"/>
<reference evidence="1 2" key="1">
    <citation type="submission" date="2016-10" db="EMBL/GenBank/DDBJ databases">
        <authorList>
            <person name="de Groot N.N."/>
        </authorList>
    </citation>
    <scope>NUCLEOTIDE SEQUENCE [LARGE SCALE GENOMIC DNA]</scope>
    <source>
        <strain evidence="1 2">DSM 43941</strain>
    </source>
</reference>
<gene>
    <name evidence="1" type="ORF">SAMN04489716_7791</name>
</gene>
<protein>
    <submittedName>
        <fullName evidence="1">Uncharacterized protein</fullName>
    </submittedName>
</protein>
<sequence length="48" mass="5638">MGAFVNRLRRERQNRTYGCVSQLTHREKLPALPLTSREFVKAFTSDKK</sequence>
<name>A0A1H2D310_9ACTN</name>
<dbReference type="STRING" id="113562.SAMN04489716_7791"/>
<dbReference type="EMBL" id="LT629758">
    <property type="protein sequence ID" value="SDT76974.1"/>
    <property type="molecule type" value="Genomic_DNA"/>
</dbReference>
<evidence type="ECO:0000313" key="1">
    <source>
        <dbReference type="EMBL" id="SDT76974.1"/>
    </source>
</evidence>
<keyword evidence="2" id="KW-1185">Reference proteome</keyword>
<accession>A0A1H2D310</accession>
<dbReference type="AlphaFoldDB" id="A0A1H2D310"/>